<dbReference type="SUPFAM" id="SSF49265">
    <property type="entry name" value="Fibronectin type III"/>
    <property type="match status" value="1"/>
</dbReference>
<keyword evidence="4" id="KW-1185">Reference proteome</keyword>
<organism evidence="3 4">
    <name type="scientific">Electrophorus voltai</name>
    <dbReference type="NCBI Taxonomy" id="2609070"/>
    <lineage>
        <taxon>Eukaryota</taxon>
        <taxon>Metazoa</taxon>
        <taxon>Chordata</taxon>
        <taxon>Craniata</taxon>
        <taxon>Vertebrata</taxon>
        <taxon>Euteleostomi</taxon>
        <taxon>Actinopterygii</taxon>
        <taxon>Neopterygii</taxon>
        <taxon>Teleostei</taxon>
        <taxon>Ostariophysi</taxon>
        <taxon>Gymnotiformes</taxon>
        <taxon>Gymnotoidei</taxon>
        <taxon>Gymnotidae</taxon>
        <taxon>Electrophorus</taxon>
    </lineage>
</organism>
<dbReference type="GO" id="GO:0016706">
    <property type="term" value="F:2-oxoglutarate-dependent dioxygenase activity"/>
    <property type="evidence" value="ECO:0007669"/>
    <property type="project" value="InterPro"/>
</dbReference>
<dbReference type="GO" id="GO:0008168">
    <property type="term" value="F:methyltransferase activity"/>
    <property type="evidence" value="ECO:0007669"/>
    <property type="project" value="InterPro"/>
</dbReference>
<sequence>MTVDFRKGPPTLPTLTILDRTVSAVESFKSLGITITKDLEWNSNISSIIKIIWQRMYFLCQPRTFNLPQELMVQVYTAIIDSVITTSIPVWGSSATKHDIHRLQRIIRSIPGCELAVKNVLCMRKKTIFLSLLKQRIRPVFENENVVALSGNVRSTVNGNCLLEFSFPDAMSLLFRNPLTFPLVLSIVILVFTSAVTSPSPRTATLRPGGLRFPLHEKLQDVDYENLSEEPVTLPAPTPNPSAPRCDYNSCRDQQEPCLLMAAAQGCVCPGTTGPLERPEPPHLLRLWREVPGGVLVHWCAPASNVTSYHVRVEGQEGQREVGVMSRVMDLGDVQEGAEVCVQAVNFAGVSEPTSYSCTRYEPHSSESTLALKLGVICGVAVLVVVLALALVLWRLRTHRNSRARVETWTGRKPPPTFPAATQLALLICPAAATFPAWAAHGPRHTWGSNLNSHPRQCVLCECECFKAKDKLLREPCATAVVAQWLRYFTCNHAMSVLFTSSLLFIWHILASPVTSSSPQIPTDPPHDVTIDNSDYFTHEEKWSVTLSTVTASSLPNGTNFSSDYEDDDYYYYGQDPPRPPHRHLDHLTLGVIVGTVALILVLALSLLLWRFGTCRRMEAQIESGGAEGGGGKTDV</sequence>
<protein>
    <recommendedName>
        <fullName evidence="2">Alkylated DNA repair protein AlkB homologue 8 N-terminal domain-containing protein</fullName>
    </recommendedName>
</protein>
<feature type="transmembrane region" description="Helical" evidence="1">
    <location>
        <begin position="494"/>
        <end position="510"/>
    </location>
</feature>
<evidence type="ECO:0000313" key="3">
    <source>
        <dbReference type="EMBL" id="KAK1788481.1"/>
    </source>
</evidence>
<dbReference type="InterPro" id="IPR015095">
    <property type="entry name" value="AlkB_hom8_N"/>
</dbReference>
<dbReference type="InterPro" id="IPR036116">
    <property type="entry name" value="FN3_sf"/>
</dbReference>
<dbReference type="Proteomes" id="UP001239994">
    <property type="component" value="Unassembled WGS sequence"/>
</dbReference>
<proteinExistence type="predicted"/>
<name>A0AAD8YXC5_9TELE</name>
<reference evidence="3" key="1">
    <citation type="submission" date="2023-03" db="EMBL/GenBank/DDBJ databases">
        <title>Electrophorus voltai genome.</title>
        <authorList>
            <person name="Bian C."/>
        </authorList>
    </citation>
    <scope>NUCLEOTIDE SEQUENCE</scope>
    <source>
        <strain evidence="3">CB-2022</strain>
        <tissue evidence="3">Muscle</tissue>
    </source>
</reference>
<feature type="transmembrane region" description="Helical" evidence="1">
    <location>
        <begin position="588"/>
        <end position="610"/>
    </location>
</feature>
<feature type="domain" description="Alkylated DNA repair protein AlkB homologue 8 N-terminal" evidence="2">
    <location>
        <begin position="41"/>
        <end position="82"/>
    </location>
</feature>
<evidence type="ECO:0000313" key="4">
    <source>
        <dbReference type="Proteomes" id="UP001239994"/>
    </source>
</evidence>
<dbReference type="EMBL" id="JAROKS010000023">
    <property type="protein sequence ID" value="KAK1788481.1"/>
    <property type="molecule type" value="Genomic_DNA"/>
</dbReference>
<comment type="caution">
    <text evidence="3">The sequence shown here is derived from an EMBL/GenBank/DDBJ whole genome shotgun (WGS) entry which is preliminary data.</text>
</comment>
<feature type="transmembrane region" description="Helical" evidence="1">
    <location>
        <begin position="370"/>
        <end position="394"/>
    </location>
</feature>
<evidence type="ECO:0000259" key="2">
    <source>
        <dbReference type="Pfam" id="PF09004"/>
    </source>
</evidence>
<dbReference type="CDD" id="cd00063">
    <property type="entry name" value="FN3"/>
    <property type="match status" value="1"/>
</dbReference>
<accession>A0AAD8YXC5</accession>
<keyword evidence="1" id="KW-0812">Transmembrane</keyword>
<keyword evidence="1" id="KW-1133">Transmembrane helix</keyword>
<gene>
    <name evidence="3" type="ORF">P4O66_015999</name>
</gene>
<dbReference type="Pfam" id="PF09004">
    <property type="entry name" value="ALKBH8_N"/>
    <property type="match status" value="1"/>
</dbReference>
<keyword evidence="1" id="KW-0472">Membrane</keyword>
<evidence type="ECO:0000256" key="1">
    <source>
        <dbReference type="SAM" id="Phobius"/>
    </source>
</evidence>
<dbReference type="AlphaFoldDB" id="A0AAD8YXC5"/>
<dbReference type="InterPro" id="IPR003961">
    <property type="entry name" value="FN3_dom"/>
</dbReference>